<sequence>MPSYKTIHTQLDALKLPAKYHPCTWCGLTASDWAYQWDDPAEISESGQVWSENTTSYAPMCRDCHKSFDRAHAAYGPERFPYEAARRQEAAYAAVNDERRKAEAESRAVARNAALSFIEAEEARMKRGRRLADPPAVKEPLARMSRGYRLNTLEAGQR</sequence>
<dbReference type="Proteomes" id="UP001622557">
    <property type="component" value="Chromosome"/>
</dbReference>
<dbReference type="EMBL" id="CP108164">
    <property type="protein sequence ID" value="WTQ80571.1"/>
    <property type="molecule type" value="Genomic_DNA"/>
</dbReference>
<proteinExistence type="predicted"/>
<reference evidence="1 2" key="1">
    <citation type="submission" date="2022-10" db="EMBL/GenBank/DDBJ databases">
        <title>The complete genomes of actinobacterial strains from the NBC collection.</title>
        <authorList>
            <person name="Joergensen T.S."/>
            <person name="Alvarez Arevalo M."/>
            <person name="Sterndorff E.B."/>
            <person name="Faurdal D."/>
            <person name="Vuksanovic O."/>
            <person name="Mourched A.-S."/>
            <person name="Charusanti P."/>
            <person name="Shaw S."/>
            <person name="Blin K."/>
            <person name="Weber T."/>
        </authorList>
    </citation>
    <scope>NUCLEOTIDE SEQUENCE [LARGE SCALE GENOMIC DNA]</scope>
    <source>
        <strain evidence="1 2">NBC_00156</strain>
    </source>
</reference>
<protein>
    <recommendedName>
        <fullName evidence="3">HNH endonuclease</fullName>
    </recommendedName>
</protein>
<evidence type="ECO:0000313" key="1">
    <source>
        <dbReference type="EMBL" id="WTQ80571.1"/>
    </source>
</evidence>
<name>A0ABZ1KMF8_STRAH</name>
<organism evidence="1 2">
    <name type="scientific">Streptomyces achromogenes</name>
    <dbReference type="NCBI Taxonomy" id="67255"/>
    <lineage>
        <taxon>Bacteria</taxon>
        <taxon>Bacillati</taxon>
        <taxon>Actinomycetota</taxon>
        <taxon>Actinomycetes</taxon>
        <taxon>Kitasatosporales</taxon>
        <taxon>Streptomycetaceae</taxon>
        <taxon>Streptomyces</taxon>
    </lineage>
</organism>
<keyword evidence="2" id="KW-1185">Reference proteome</keyword>
<dbReference type="RefSeq" id="WP_405446558.1">
    <property type="nucleotide sequence ID" value="NZ_CP108164.1"/>
</dbReference>
<evidence type="ECO:0008006" key="3">
    <source>
        <dbReference type="Google" id="ProtNLM"/>
    </source>
</evidence>
<gene>
    <name evidence="1" type="ORF">OG350_09710</name>
</gene>
<accession>A0ABZ1KMF8</accession>
<dbReference type="GeneID" id="97280699"/>
<evidence type="ECO:0000313" key="2">
    <source>
        <dbReference type="Proteomes" id="UP001622557"/>
    </source>
</evidence>